<dbReference type="InterPro" id="IPR005158">
    <property type="entry name" value="BTAD"/>
</dbReference>
<dbReference type="RefSeq" id="WP_260728763.1">
    <property type="nucleotide sequence ID" value="NZ_BAAABS010000004.1"/>
</dbReference>
<dbReference type="SMART" id="SM00862">
    <property type="entry name" value="Trans_reg_C"/>
    <property type="match status" value="1"/>
</dbReference>
<sequence length="281" mass="30358">MDGGDLQMDLAVLGPLKISLNGTSIVPAAGKLRQLLALLGLRAGQVVPVSTLMEEVWGARIPRSAHTTLQTYILQLRRRIAAALPPQSPLAAKRILLTEYGSYTLAGPMVNSDLTTFRRLAVEGGRALDAGENARAAEVLARALDLWRGPALADVPTGSVLETEALGIDEIRIHVLEQRIEADLRLGRHTAILGELQMLVAQYPFHETFSGQLMRALTSAGHTWRALEVYRRFRDTLVAELGVDPSARLQHLHQVILGGSPDGPARTVISGQAPAVRSSEI</sequence>
<organism evidence="7 8">
    <name type="scientific">Dactylosporangium roseum</name>
    <dbReference type="NCBI Taxonomy" id="47989"/>
    <lineage>
        <taxon>Bacteria</taxon>
        <taxon>Bacillati</taxon>
        <taxon>Actinomycetota</taxon>
        <taxon>Actinomycetes</taxon>
        <taxon>Micromonosporales</taxon>
        <taxon>Micromonosporaceae</taxon>
        <taxon>Dactylosporangium</taxon>
    </lineage>
</organism>
<protein>
    <submittedName>
        <fullName evidence="7">AfsR/SARP family transcriptional regulator</fullName>
    </submittedName>
</protein>
<evidence type="ECO:0000313" key="8">
    <source>
        <dbReference type="Proteomes" id="UP001058271"/>
    </source>
</evidence>
<dbReference type="CDD" id="cd15831">
    <property type="entry name" value="BTAD"/>
    <property type="match status" value="1"/>
</dbReference>
<dbReference type="PANTHER" id="PTHR35807">
    <property type="entry name" value="TRANSCRIPTIONAL REGULATOR REDD-RELATED"/>
    <property type="match status" value="1"/>
</dbReference>
<evidence type="ECO:0000256" key="5">
    <source>
        <dbReference type="PROSITE-ProRule" id="PRU01091"/>
    </source>
</evidence>
<dbReference type="Gene3D" id="1.10.10.10">
    <property type="entry name" value="Winged helix-like DNA-binding domain superfamily/Winged helix DNA-binding domain"/>
    <property type="match status" value="1"/>
</dbReference>
<comment type="similarity">
    <text evidence="1">Belongs to the AfsR/DnrI/RedD regulatory family.</text>
</comment>
<gene>
    <name evidence="7" type="ORF">Drose_14645</name>
</gene>
<dbReference type="InterPro" id="IPR011990">
    <property type="entry name" value="TPR-like_helical_dom_sf"/>
</dbReference>
<evidence type="ECO:0000313" key="7">
    <source>
        <dbReference type="EMBL" id="UWZ39360.1"/>
    </source>
</evidence>
<evidence type="ECO:0000256" key="1">
    <source>
        <dbReference type="ARBA" id="ARBA00005820"/>
    </source>
</evidence>
<dbReference type="Pfam" id="PF03704">
    <property type="entry name" value="BTAD"/>
    <property type="match status" value="1"/>
</dbReference>
<feature type="DNA-binding region" description="OmpR/PhoB-type" evidence="5">
    <location>
        <begin position="1"/>
        <end position="107"/>
    </location>
</feature>
<name>A0ABY5ZEJ1_9ACTN</name>
<evidence type="ECO:0000256" key="2">
    <source>
        <dbReference type="ARBA" id="ARBA00023015"/>
    </source>
</evidence>
<evidence type="ECO:0000256" key="4">
    <source>
        <dbReference type="ARBA" id="ARBA00023163"/>
    </source>
</evidence>
<accession>A0ABY5ZEJ1</accession>
<dbReference type="Proteomes" id="UP001058271">
    <property type="component" value="Chromosome"/>
</dbReference>
<evidence type="ECO:0000256" key="3">
    <source>
        <dbReference type="ARBA" id="ARBA00023125"/>
    </source>
</evidence>
<feature type="domain" description="OmpR/PhoB-type" evidence="6">
    <location>
        <begin position="1"/>
        <end position="107"/>
    </location>
</feature>
<dbReference type="InterPro" id="IPR036388">
    <property type="entry name" value="WH-like_DNA-bd_sf"/>
</dbReference>
<evidence type="ECO:0000259" key="6">
    <source>
        <dbReference type="PROSITE" id="PS51755"/>
    </source>
</evidence>
<dbReference type="Pfam" id="PF00486">
    <property type="entry name" value="Trans_reg_C"/>
    <property type="match status" value="1"/>
</dbReference>
<keyword evidence="3 5" id="KW-0238">DNA-binding</keyword>
<dbReference type="EMBL" id="CP073721">
    <property type="protein sequence ID" value="UWZ39360.1"/>
    <property type="molecule type" value="Genomic_DNA"/>
</dbReference>
<dbReference type="PANTHER" id="PTHR35807:SF1">
    <property type="entry name" value="TRANSCRIPTIONAL REGULATOR REDD"/>
    <property type="match status" value="1"/>
</dbReference>
<proteinExistence type="inferred from homology"/>
<keyword evidence="4" id="KW-0804">Transcription</keyword>
<dbReference type="PROSITE" id="PS51755">
    <property type="entry name" value="OMPR_PHOB"/>
    <property type="match status" value="1"/>
</dbReference>
<dbReference type="SMART" id="SM01043">
    <property type="entry name" value="BTAD"/>
    <property type="match status" value="1"/>
</dbReference>
<dbReference type="InterPro" id="IPR001867">
    <property type="entry name" value="OmpR/PhoB-type_DNA-bd"/>
</dbReference>
<keyword evidence="2" id="KW-0805">Transcription regulation</keyword>
<reference evidence="7" key="1">
    <citation type="submission" date="2021-04" db="EMBL/GenBank/DDBJ databases">
        <title>Biosynthetic gene clusters of Dactylosporangioum roseum.</title>
        <authorList>
            <person name="Hartkoorn R.C."/>
            <person name="Beaudoing E."/>
            <person name="Hot D."/>
            <person name="Moureu S."/>
        </authorList>
    </citation>
    <scope>NUCLEOTIDE SEQUENCE</scope>
    <source>
        <strain evidence="7">NRRL B-16295</strain>
    </source>
</reference>
<dbReference type="Gene3D" id="1.25.40.10">
    <property type="entry name" value="Tetratricopeptide repeat domain"/>
    <property type="match status" value="1"/>
</dbReference>
<dbReference type="InterPro" id="IPR016032">
    <property type="entry name" value="Sig_transdc_resp-reg_C-effctor"/>
</dbReference>
<dbReference type="SUPFAM" id="SSF46894">
    <property type="entry name" value="C-terminal effector domain of the bipartite response regulators"/>
    <property type="match status" value="1"/>
</dbReference>
<keyword evidence="8" id="KW-1185">Reference proteome</keyword>
<dbReference type="SUPFAM" id="SSF48452">
    <property type="entry name" value="TPR-like"/>
    <property type="match status" value="1"/>
</dbReference>
<dbReference type="InterPro" id="IPR051677">
    <property type="entry name" value="AfsR-DnrI-RedD_regulator"/>
</dbReference>